<keyword evidence="2" id="KW-0808">Transferase</keyword>
<proteinExistence type="predicted"/>
<dbReference type="Proteomes" id="UP000295573">
    <property type="component" value="Unassembled WGS sequence"/>
</dbReference>
<feature type="domain" description="Polysaccharide pyruvyl transferase" evidence="1">
    <location>
        <begin position="30"/>
        <end position="347"/>
    </location>
</feature>
<dbReference type="OrthoDB" id="3358948at2"/>
<evidence type="ECO:0000313" key="2">
    <source>
        <dbReference type="EMBL" id="TCO52067.1"/>
    </source>
</evidence>
<dbReference type="PANTHER" id="PTHR36836">
    <property type="entry name" value="COLANIC ACID BIOSYNTHESIS PROTEIN WCAK"/>
    <property type="match status" value="1"/>
</dbReference>
<protein>
    <submittedName>
        <fullName evidence="2">Polysaccharide pyruvyl transferase WcaK-like protein</fullName>
    </submittedName>
</protein>
<dbReference type="GO" id="GO:0016740">
    <property type="term" value="F:transferase activity"/>
    <property type="evidence" value="ECO:0007669"/>
    <property type="project" value="UniProtKB-KW"/>
</dbReference>
<comment type="caution">
    <text evidence="2">The sequence shown here is derived from an EMBL/GenBank/DDBJ whole genome shotgun (WGS) entry which is preliminary data.</text>
</comment>
<keyword evidence="3" id="KW-1185">Reference proteome</keyword>
<reference evidence="2 3" key="1">
    <citation type="journal article" date="2015" name="Stand. Genomic Sci.">
        <title>Genomic Encyclopedia of Bacterial and Archaeal Type Strains, Phase III: the genomes of soil and plant-associated and newly described type strains.</title>
        <authorList>
            <person name="Whitman W.B."/>
            <person name="Woyke T."/>
            <person name="Klenk H.P."/>
            <person name="Zhou Y."/>
            <person name="Lilburn T.G."/>
            <person name="Beck B.J."/>
            <person name="De Vos P."/>
            <person name="Vandamme P."/>
            <person name="Eisen J.A."/>
            <person name="Garrity G."/>
            <person name="Hugenholtz P."/>
            <person name="Kyrpides N.C."/>
        </authorList>
    </citation>
    <scope>NUCLEOTIDE SEQUENCE [LARGE SCALE GENOMIC DNA]</scope>
    <source>
        <strain evidence="2 3">VKM Ac-2541</strain>
    </source>
</reference>
<name>A0A4R2J2Y5_9ACTN</name>
<evidence type="ECO:0000259" key="1">
    <source>
        <dbReference type="Pfam" id="PF04230"/>
    </source>
</evidence>
<evidence type="ECO:0000313" key="3">
    <source>
        <dbReference type="Proteomes" id="UP000295573"/>
    </source>
</evidence>
<accession>A0A4R2J2Y5</accession>
<dbReference type="InterPro" id="IPR007345">
    <property type="entry name" value="Polysacch_pyruvyl_Trfase"/>
</dbReference>
<dbReference type="RefSeq" id="WP_132144370.1">
    <property type="nucleotide sequence ID" value="NZ_SLWR01000001.1"/>
</dbReference>
<dbReference type="Pfam" id="PF04230">
    <property type="entry name" value="PS_pyruv_trans"/>
    <property type="match status" value="1"/>
</dbReference>
<gene>
    <name evidence="2" type="ORF">EV646_1011064</name>
</gene>
<dbReference type="EMBL" id="SLWR01000001">
    <property type="protein sequence ID" value="TCO52067.1"/>
    <property type="molecule type" value="Genomic_DNA"/>
</dbReference>
<sequence length="421" mass="46098">MARFLSRPSGPVRTDDQVRVGLFGRFGSGNVGNDASLEAILQYLKAERPDAVLDGLFSEPERVAARFGLPATRLSWLRTSKRSRSRLLHAGLTMARIGLGALVDAGRTAAWVRRHDVVIVPGMGLLESDLPQRPWEFPYSLLLLSAAGKLFGTKVALVSVGATVVRQRLTGRMLATAARLAYYRSFRDEQSLDAARRMGMAHEGDQVYPDLVFALPTPPVGPGPTGVVGVGVMAYRGTPTDRHRADRILAEYTEKMTQFVRSLTGAGHKVRLLIGDANDEPVALEILADARSRRSGPGELPVVFEPFSTVDELMAQLGTVDSVVGTRFHTVLVALMLGKPTVAIGYGRKHVELMNQMGVGDWVQNIRDLDVELLERQVAALATERDRIIRTLTEREAANRAWLGEQFAELTAVLFEPSRVP</sequence>
<dbReference type="PANTHER" id="PTHR36836:SF1">
    <property type="entry name" value="COLANIC ACID BIOSYNTHESIS PROTEIN WCAK"/>
    <property type="match status" value="1"/>
</dbReference>
<dbReference type="AlphaFoldDB" id="A0A4R2J2Y5"/>
<organism evidence="2 3">
    <name type="scientific">Kribbella antiqua</name>
    <dbReference type="NCBI Taxonomy" id="2512217"/>
    <lineage>
        <taxon>Bacteria</taxon>
        <taxon>Bacillati</taxon>
        <taxon>Actinomycetota</taxon>
        <taxon>Actinomycetes</taxon>
        <taxon>Propionibacteriales</taxon>
        <taxon>Kribbellaceae</taxon>
        <taxon>Kribbella</taxon>
    </lineage>
</organism>